<dbReference type="Proteomes" id="UP000189229">
    <property type="component" value="Unassembled WGS sequence"/>
</dbReference>
<sequence length="42" mass="4847">MGPRIFVMCRACRAAASPEQPLLVGLWERRQHRPSMDRPKTP</sequence>
<protein>
    <submittedName>
        <fullName evidence="1">Uncharacterized protein</fullName>
    </submittedName>
</protein>
<reference evidence="1 2" key="1">
    <citation type="submission" date="2017-02" db="EMBL/GenBank/DDBJ databases">
        <title>Complete genome sequences of Mycobacterium kansasii strains isolated from rhesus macaques.</title>
        <authorList>
            <person name="Panda A."/>
            <person name="Nagaraj S."/>
            <person name="Zhao X."/>
            <person name="Tettelin H."/>
            <person name="Detolla L.J."/>
        </authorList>
    </citation>
    <scope>NUCLEOTIDE SEQUENCE [LARGE SCALE GENOMIC DNA]</scope>
    <source>
        <strain evidence="1 2">11-3813</strain>
    </source>
</reference>
<dbReference type="EMBL" id="MVBM01000011">
    <property type="protein sequence ID" value="OOK65062.1"/>
    <property type="molecule type" value="Genomic_DNA"/>
</dbReference>
<organism evidence="1 2">
    <name type="scientific">Mycobacterium kansasii</name>
    <dbReference type="NCBI Taxonomy" id="1768"/>
    <lineage>
        <taxon>Bacteria</taxon>
        <taxon>Bacillati</taxon>
        <taxon>Actinomycetota</taxon>
        <taxon>Actinomycetes</taxon>
        <taxon>Mycobacteriales</taxon>
        <taxon>Mycobacteriaceae</taxon>
        <taxon>Mycobacterium</taxon>
    </lineage>
</organism>
<proteinExistence type="predicted"/>
<evidence type="ECO:0000313" key="1">
    <source>
        <dbReference type="EMBL" id="OOK65062.1"/>
    </source>
</evidence>
<name>A0A1V3WDX0_MYCKA</name>
<gene>
    <name evidence="1" type="ORF">BZL30_8921</name>
</gene>
<dbReference type="AlphaFoldDB" id="A0A1V3WDX0"/>
<comment type="caution">
    <text evidence="1">The sequence shown here is derived from an EMBL/GenBank/DDBJ whole genome shotgun (WGS) entry which is preliminary data.</text>
</comment>
<accession>A0A1V3WDX0</accession>
<evidence type="ECO:0000313" key="2">
    <source>
        <dbReference type="Proteomes" id="UP000189229"/>
    </source>
</evidence>